<evidence type="ECO:0000256" key="1">
    <source>
        <dbReference type="SAM" id="MobiDB-lite"/>
    </source>
</evidence>
<feature type="compositionally biased region" description="Acidic residues" evidence="1">
    <location>
        <begin position="26"/>
        <end position="35"/>
    </location>
</feature>
<accession>A0ABV9PVB8</accession>
<organism evidence="2 3">
    <name type="scientific">Effusibacillus consociatus</name>
    <dbReference type="NCBI Taxonomy" id="1117041"/>
    <lineage>
        <taxon>Bacteria</taxon>
        <taxon>Bacillati</taxon>
        <taxon>Bacillota</taxon>
        <taxon>Bacilli</taxon>
        <taxon>Bacillales</taxon>
        <taxon>Alicyclobacillaceae</taxon>
        <taxon>Effusibacillus</taxon>
    </lineage>
</organism>
<dbReference type="RefSeq" id="WP_380023469.1">
    <property type="nucleotide sequence ID" value="NZ_JBHSHC010000006.1"/>
</dbReference>
<comment type="caution">
    <text evidence="2">The sequence shown here is derived from an EMBL/GenBank/DDBJ whole genome shotgun (WGS) entry which is preliminary data.</text>
</comment>
<evidence type="ECO:0000313" key="2">
    <source>
        <dbReference type="EMBL" id="MFC4765891.1"/>
    </source>
</evidence>
<gene>
    <name evidence="2" type="ORF">ACFO8Q_00525</name>
</gene>
<feature type="region of interest" description="Disordered" evidence="1">
    <location>
        <begin position="1"/>
        <end position="45"/>
    </location>
</feature>
<evidence type="ECO:0000313" key="3">
    <source>
        <dbReference type="Proteomes" id="UP001596002"/>
    </source>
</evidence>
<protein>
    <submittedName>
        <fullName evidence="2">Uncharacterized protein</fullName>
    </submittedName>
</protein>
<name>A0ABV9PVB8_9BACL</name>
<sequence>MQSNTGRRVGLEKLDPAPGLQMAAVDAEEVSEDSADASRQTIPLP</sequence>
<keyword evidence="3" id="KW-1185">Reference proteome</keyword>
<dbReference type="EMBL" id="JBHSHC010000006">
    <property type="protein sequence ID" value="MFC4765891.1"/>
    <property type="molecule type" value="Genomic_DNA"/>
</dbReference>
<dbReference type="Proteomes" id="UP001596002">
    <property type="component" value="Unassembled WGS sequence"/>
</dbReference>
<reference evidence="3" key="1">
    <citation type="journal article" date="2019" name="Int. J. Syst. Evol. Microbiol.">
        <title>The Global Catalogue of Microorganisms (GCM) 10K type strain sequencing project: providing services to taxonomists for standard genome sequencing and annotation.</title>
        <authorList>
            <consortium name="The Broad Institute Genomics Platform"/>
            <consortium name="The Broad Institute Genome Sequencing Center for Infectious Disease"/>
            <person name="Wu L."/>
            <person name="Ma J."/>
        </authorList>
    </citation>
    <scope>NUCLEOTIDE SEQUENCE [LARGE SCALE GENOMIC DNA]</scope>
    <source>
        <strain evidence="3">WYCCWR 12678</strain>
    </source>
</reference>
<proteinExistence type="predicted"/>